<dbReference type="PRINTS" id="PR00019">
    <property type="entry name" value="LEURICHRPT"/>
</dbReference>
<dbReference type="InterPro" id="IPR050216">
    <property type="entry name" value="LRR_domain-containing"/>
</dbReference>
<dbReference type="FunFam" id="3.80.10.10:FF:000041">
    <property type="entry name" value="LRR receptor-like serine/threonine-protein kinase ERECTA"/>
    <property type="match status" value="1"/>
</dbReference>
<dbReference type="PRINTS" id="PR00449">
    <property type="entry name" value="RASTRNSFRMNG"/>
</dbReference>
<evidence type="ECO:0000256" key="9">
    <source>
        <dbReference type="ARBA" id="ARBA00023134"/>
    </source>
</evidence>
<keyword evidence="2" id="KW-0723">Serine/threonine-protein kinase</keyword>
<dbReference type="Proteomes" id="UP000226442">
    <property type="component" value="Unassembled WGS sequence"/>
</dbReference>
<name>A0A2G4F4H8_9CYAN</name>
<dbReference type="SMART" id="SM00175">
    <property type="entry name" value="RAB"/>
    <property type="match status" value="1"/>
</dbReference>
<dbReference type="Gene3D" id="3.30.310.200">
    <property type="match status" value="1"/>
</dbReference>
<dbReference type="SMART" id="SM00365">
    <property type="entry name" value="LRR_SD22"/>
    <property type="match status" value="20"/>
</dbReference>
<dbReference type="SMART" id="SM00369">
    <property type="entry name" value="LRR_TYP"/>
    <property type="match status" value="23"/>
</dbReference>
<evidence type="ECO:0000313" key="13">
    <source>
        <dbReference type="EMBL" id="PHX56672.1"/>
    </source>
</evidence>
<evidence type="ECO:0000256" key="8">
    <source>
        <dbReference type="ARBA" id="ARBA00022840"/>
    </source>
</evidence>
<evidence type="ECO:0000256" key="5">
    <source>
        <dbReference type="ARBA" id="ARBA00022737"/>
    </source>
</evidence>
<dbReference type="InterPro" id="IPR005225">
    <property type="entry name" value="Small_GTP-bd"/>
</dbReference>
<keyword evidence="8" id="KW-0067">ATP-binding</keyword>
<keyword evidence="4" id="KW-0808">Transferase</keyword>
<dbReference type="InterPro" id="IPR001806">
    <property type="entry name" value="Small_GTPase"/>
</dbReference>
<protein>
    <recommendedName>
        <fullName evidence="1">non-specific serine/threonine protein kinase</fullName>
        <ecNumber evidence="1">2.7.11.1</ecNumber>
    </recommendedName>
</protein>
<evidence type="ECO:0000256" key="1">
    <source>
        <dbReference type="ARBA" id="ARBA00012513"/>
    </source>
</evidence>
<dbReference type="Pfam" id="PF23598">
    <property type="entry name" value="LRR_14"/>
    <property type="match status" value="1"/>
</dbReference>
<evidence type="ECO:0000313" key="14">
    <source>
        <dbReference type="Proteomes" id="UP000226442"/>
    </source>
</evidence>
<dbReference type="EMBL" id="NXIB02000014">
    <property type="protein sequence ID" value="PHX56672.1"/>
    <property type="molecule type" value="Genomic_DNA"/>
</dbReference>
<comment type="catalytic activity">
    <reaction evidence="10">
        <text>L-threonyl-[protein] + ATP = O-phospho-L-threonyl-[protein] + ADP + H(+)</text>
        <dbReference type="Rhea" id="RHEA:46608"/>
        <dbReference type="Rhea" id="RHEA-COMP:11060"/>
        <dbReference type="Rhea" id="RHEA-COMP:11605"/>
        <dbReference type="ChEBI" id="CHEBI:15378"/>
        <dbReference type="ChEBI" id="CHEBI:30013"/>
        <dbReference type="ChEBI" id="CHEBI:30616"/>
        <dbReference type="ChEBI" id="CHEBI:61977"/>
        <dbReference type="ChEBI" id="CHEBI:456216"/>
        <dbReference type="EC" id="2.7.11.1"/>
    </reaction>
</comment>
<dbReference type="PROSITE" id="PS51419">
    <property type="entry name" value="RAB"/>
    <property type="match status" value="1"/>
</dbReference>
<dbReference type="GO" id="GO:0009274">
    <property type="term" value="C:peptidoglycan-based cell wall"/>
    <property type="evidence" value="ECO:0007669"/>
    <property type="project" value="UniProtKB-ARBA"/>
</dbReference>
<dbReference type="Gene3D" id="1.10.10.2200">
    <property type="match status" value="1"/>
</dbReference>
<dbReference type="AlphaFoldDB" id="A0A2G4F4H8"/>
<gene>
    <name evidence="13" type="ORF">CP500_004040</name>
</gene>
<dbReference type="Gene3D" id="3.40.50.300">
    <property type="entry name" value="P-loop containing nucleotide triphosphate hydrolases"/>
    <property type="match status" value="1"/>
</dbReference>
<dbReference type="InterPro" id="IPR036388">
    <property type="entry name" value="WH-like_DNA-bd_sf"/>
</dbReference>
<dbReference type="InterPro" id="IPR032675">
    <property type="entry name" value="LRR_dom_sf"/>
</dbReference>
<comment type="caution">
    <text evidence="13">The sequence shown here is derived from an EMBL/GenBank/DDBJ whole genome shotgun (WGS) entry which is preliminary data.</text>
</comment>
<organism evidence="13 14">
    <name type="scientific">Tychonema bourrellyi FEM_GT703</name>
    <dbReference type="NCBI Taxonomy" id="2040638"/>
    <lineage>
        <taxon>Bacteria</taxon>
        <taxon>Bacillati</taxon>
        <taxon>Cyanobacteriota</taxon>
        <taxon>Cyanophyceae</taxon>
        <taxon>Oscillatoriophycideae</taxon>
        <taxon>Oscillatoriales</taxon>
        <taxon>Microcoleaceae</taxon>
        <taxon>Tychonema</taxon>
    </lineage>
</organism>
<dbReference type="Gene3D" id="1.10.10.10">
    <property type="entry name" value="Winged helix-like DNA-binding domain superfamily/Winged helix DNA-binding domain"/>
    <property type="match status" value="1"/>
</dbReference>
<dbReference type="Pfam" id="PF16095">
    <property type="entry name" value="COR-A"/>
    <property type="match status" value="1"/>
</dbReference>
<dbReference type="PANTHER" id="PTHR48051">
    <property type="match status" value="1"/>
</dbReference>
<dbReference type="EC" id="2.7.11.1" evidence="1"/>
<dbReference type="FunFam" id="3.80.10.10:FF:001164">
    <property type="entry name" value="GH01279p"/>
    <property type="match status" value="2"/>
</dbReference>
<dbReference type="GO" id="GO:0003924">
    <property type="term" value="F:GTPase activity"/>
    <property type="evidence" value="ECO:0007669"/>
    <property type="project" value="InterPro"/>
</dbReference>
<dbReference type="InterPro" id="IPR027417">
    <property type="entry name" value="P-loop_NTPase"/>
</dbReference>
<evidence type="ECO:0000256" key="4">
    <source>
        <dbReference type="ARBA" id="ARBA00022679"/>
    </source>
</evidence>
<keyword evidence="5" id="KW-0677">Repeat</keyword>
<dbReference type="InterPro" id="IPR020859">
    <property type="entry name" value="ROC"/>
</dbReference>
<dbReference type="PROSITE" id="PS51450">
    <property type="entry name" value="LRR"/>
    <property type="match status" value="20"/>
</dbReference>
<proteinExistence type="predicted"/>
<dbReference type="InterPro" id="IPR003591">
    <property type="entry name" value="Leu-rich_rpt_typical-subtyp"/>
</dbReference>
<keyword evidence="3" id="KW-0433">Leucine-rich repeat</keyword>
<evidence type="ECO:0000256" key="10">
    <source>
        <dbReference type="ARBA" id="ARBA00047899"/>
    </source>
</evidence>
<evidence type="ECO:0000259" key="12">
    <source>
        <dbReference type="PROSITE" id="PS51424"/>
    </source>
</evidence>
<evidence type="ECO:0000256" key="3">
    <source>
        <dbReference type="ARBA" id="ARBA00022614"/>
    </source>
</evidence>
<dbReference type="CDD" id="cd09914">
    <property type="entry name" value="RocCOR"/>
    <property type="match status" value="1"/>
</dbReference>
<dbReference type="Pfam" id="PF13855">
    <property type="entry name" value="LRR_8"/>
    <property type="match status" value="5"/>
</dbReference>
<evidence type="ECO:0000256" key="11">
    <source>
        <dbReference type="ARBA" id="ARBA00048679"/>
    </source>
</evidence>
<dbReference type="InterPro" id="IPR055414">
    <property type="entry name" value="LRR_R13L4/SHOC2-like"/>
</dbReference>
<evidence type="ECO:0000256" key="7">
    <source>
        <dbReference type="ARBA" id="ARBA00022777"/>
    </source>
</evidence>
<dbReference type="PANTHER" id="PTHR48051:SF54">
    <property type="entry name" value="LEUCINE-RICH REPEAT-CONTAINING PROTEIN"/>
    <property type="match status" value="1"/>
</dbReference>
<dbReference type="OrthoDB" id="434937at2"/>
<evidence type="ECO:0000256" key="6">
    <source>
        <dbReference type="ARBA" id="ARBA00022741"/>
    </source>
</evidence>
<dbReference type="GO" id="GO:0004674">
    <property type="term" value="F:protein serine/threonine kinase activity"/>
    <property type="evidence" value="ECO:0007669"/>
    <property type="project" value="UniProtKB-KW"/>
</dbReference>
<dbReference type="InterPro" id="IPR032171">
    <property type="entry name" value="COR-A"/>
</dbReference>
<dbReference type="SMART" id="SM00173">
    <property type="entry name" value="RAS"/>
    <property type="match status" value="1"/>
</dbReference>
<dbReference type="RefSeq" id="WP_099426012.1">
    <property type="nucleotide sequence ID" value="NZ_NXIB02000014.1"/>
</dbReference>
<comment type="catalytic activity">
    <reaction evidence="11">
        <text>L-seryl-[protein] + ATP = O-phospho-L-seryl-[protein] + ADP + H(+)</text>
        <dbReference type="Rhea" id="RHEA:17989"/>
        <dbReference type="Rhea" id="RHEA-COMP:9863"/>
        <dbReference type="Rhea" id="RHEA-COMP:11604"/>
        <dbReference type="ChEBI" id="CHEBI:15378"/>
        <dbReference type="ChEBI" id="CHEBI:29999"/>
        <dbReference type="ChEBI" id="CHEBI:30616"/>
        <dbReference type="ChEBI" id="CHEBI:83421"/>
        <dbReference type="ChEBI" id="CHEBI:456216"/>
        <dbReference type="EC" id="2.7.11.1"/>
    </reaction>
</comment>
<dbReference type="NCBIfam" id="TIGR00231">
    <property type="entry name" value="small_GTP"/>
    <property type="match status" value="1"/>
</dbReference>
<dbReference type="InterPro" id="IPR001611">
    <property type="entry name" value="Leu-rich_rpt"/>
</dbReference>
<dbReference type="PROSITE" id="PS51424">
    <property type="entry name" value="ROC"/>
    <property type="match status" value="1"/>
</dbReference>
<sequence length="1272" mass="141097">MTREELLQLIDKAADEGQTELDLAGLGLEELPPEIGKCTQLETLVLGKYDEEKQEFIGNKLTEFPDAVLQLTNLKILNLSSNQITVIPEAIGQLSNLTVLSLYNNQITVIPEAIAQLSNLTGLDLSSNQITVIPEAIGQLSNLTVLGLHSNQITVIPEAIGQLSNLTELDLSSNQITVIPEAIAQLSNLTELSLHNNQITVIPEAIAQLSNLTVLDLSSNQITVIPEAIGQLSHLRGLDLRSNQITIIPEAIRQLSHLRGLDLRSNQITIIPEAIRQLSHLRGLDLRSNQITIIPEAIAQLSNLTELYLNSNQITVIPEAIGQLSNLTRLDLSSNQITVIPEAIGQLSNLTKLNLNSNQITVIPEAIGQLSNLTGLGLHSNQITVIPEAIGQLSNLTGLYLFSNQITVIPEAIAQLSNLTKLYLYNNQITVIPEAIAQLSNLTGLGLSDNQITVIPEAIGQLSNLTLLYLYSNQITVIPEAIAQLSNLTELSLFSNQITVIPEAIGQLSNLTELYLSNNQITVIPEAIGQLSNLTELSLHNNQITVIPEAIGQLSNLTGLDLSSNQIETIPECLETLPKLEKLDLRRNPLPISPEVLGPVNLSEDPGTPATIFNYLRQLRSGEVLPLNEAKVLLVGQGSVGKTSLINRLTHNQYNPNQPQTDGLNITDWQITVNTKPVKLNVWDFGGQEIYHATHQFFLTKRSLYLLVCNCRTSEDENRLEYWLKLIESFGDASPVIIVGNKCDEQPLDLNRKALRDKYPNIKAIIETSCQSGTGIDELRSAIHTEISQLKEVYDLLPLSWFQVKQRLENLDKDIISISEYASICGKENIWEETDKTQLIGLLHNLGIVLNFREHPILQSTNILNPHWVTEGIYALLSDDALKVKTKGILTYDDLSRILDSTKYPSHHYRDLTELMGEFQLCFLVSHCSAPTFLIPGILPKEEPEHTELEGETLEFQYHYGILPDSILSRFIVLTHEKIHNSTHWRTGVMLEYTEGAEVYNIARIKSDPEDEKISIAVSGRESTRRSFLSMIRDTFTKIHNSFANLEISQWVPVPGYPDADPLDYEELLGLEEMGENTVRVGKLKLKLDLRPLLDGYEAIELRRRRQMGDEKYGREYDDIIDIAKLAVSRPIINKAEAKVMTQDSSKTNNFNGPMSGVIGSDNAQVSNNEFIQNNNANTAEILKLISSMRETATQFPEDIRDGVIIDIEDVEAEIKKPESQWNRDRLKKSLTAMIAAATAIAIPIAGMTDFASSAIDLGKKVGIELKLPSAR</sequence>
<dbReference type="GO" id="GO:0005524">
    <property type="term" value="F:ATP binding"/>
    <property type="evidence" value="ECO:0007669"/>
    <property type="project" value="UniProtKB-KW"/>
</dbReference>
<dbReference type="SMART" id="SM00364">
    <property type="entry name" value="LRR_BAC"/>
    <property type="match status" value="22"/>
</dbReference>
<keyword evidence="9" id="KW-0342">GTP-binding</keyword>
<dbReference type="SUPFAM" id="SSF52058">
    <property type="entry name" value="L domain-like"/>
    <property type="match status" value="2"/>
</dbReference>
<reference evidence="13" key="1">
    <citation type="submission" date="2017-10" db="EMBL/GenBank/DDBJ databases">
        <title>Draft genome sequence of the planktic cyanobacteria Tychonema bourrellyi isolated from alpine lentic freshwater.</title>
        <authorList>
            <person name="Tett A."/>
            <person name="Armanini F."/>
            <person name="Asnicar F."/>
            <person name="Boscaini A."/>
            <person name="Pasolli E."/>
            <person name="Zolfo M."/>
            <person name="Donati C."/>
            <person name="Salmaso N."/>
            <person name="Segata N."/>
        </authorList>
    </citation>
    <scope>NUCLEOTIDE SEQUENCE</scope>
    <source>
        <strain evidence="13">FEM_GT703</strain>
    </source>
</reference>
<dbReference type="Pfam" id="PF08477">
    <property type="entry name" value="Roc"/>
    <property type="match status" value="1"/>
</dbReference>
<feature type="domain" description="Roc" evidence="12">
    <location>
        <begin position="623"/>
        <end position="790"/>
    </location>
</feature>
<dbReference type="Gene3D" id="3.80.10.10">
    <property type="entry name" value="Ribonuclease Inhibitor"/>
    <property type="match status" value="6"/>
</dbReference>
<dbReference type="Pfam" id="PF00560">
    <property type="entry name" value="LRR_1"/>
    <property type="match status" value="2"/>
</dbReference>
<dbReference type="GO" id="GO:0005737">
    <property type="term" value="C:cytoplasm"/>
    <property type="evidence" value="ECO:0007669"/>
    <property type="project" value="TreeGrafter"/>
</dbReference>
<dbReference type="GO" id="GO:0005525">
    <property type="term" value="F:GTP binding"/>
    <property type="evidence" value="ECO:0007669"/>
    <property type="project" value="UniProtKB-KW"/>
</dbReference>
<evidence type="ECO:0000256" key="2">
    <source>
        <dbReference type="ARBA" id="ARBA00022527"/>
    </source>
</evidence>
<dbReference type="InterPro" id="IPR057263">
    <property type="entry name" value="COR-B"/>
</dbReference>
<dbReference type="SUPFAM" id="SSF52540">
    <property type="entry name" value="P-loop containing nucleoside triphosphate hydrolases"/>
    <property type="match status" value="1"/>
</dbReference>
<dbReference type="Pfam" id="PF25497">
    <property type="entry name" value="COR-B"/>
    <property type="match status" value="1"/>
</dbReference>
<keyword evidence="6" id="KW-0547">Nucleotide-binding</keyword>
<keyword evidence="7" id="KW-0418">Kinase</keyword>
<dbReference type="SMART" id="SM00174">
    <property type="entry name" value="RHO"/>
    <property type="match status" value="1"/>
</dbReference>
<keyword evidence="14" id="KW-1185">Reference proteome</keyword>
<accession>A0A2G4F4H8</accession>